<sequence>MPLLRPRTLPVAGPPVPDSVSPVADCSLNRHKIHAADDVRWIICLTRFN</sequence>
<dbReference type="AlphaFoldDB" id="A0A2S4ICG9"/>
<evidence type="ECO:0000313" key="1">
    <source>
        <dbReference type="EMBL" id="RML49356.1"/>
    </source>
</evidence>
<comment type="caution">
    <text evidence="1">The sequence shown here is derived from an EMBL/GenBank/DDBJ whole genome shotgun (WGS) entry which is preliminary data.</text>
</comment>
<proteinExistence type="predicted"/>
<dbReference type="Proteomes" id="UP000277952">
    <property type="component" value="Unassembled WGS sequence"/>
</dbReference>
<gene>
    <name evidence="1" type="ORF">ALQ94_100725</name>
</gene>
<reference evidence="1 2" key="1">
    <citation type="submission" date="2018-08" db="EMBL/GenBank/DDBJ databases">
        <title>Recombination of ecologically and evolutionarily significant loci maintains genetic cohesion in the Pseudomonas syringae species complex.</title>
        <authorList>
            <person name="Dillon M."/>
            <person name="Thakur S."/>
            <person name="Almeida R.N.D."/>
            <person name="Weir B.S."/>
            <person name="Guttman D.S."/>
        </authorList>
    </citation>
    <scope>NUCLEOTIDE SEQUENCE [LARGE SCALE GENOMIC DNA]</scope>
    <source>
        <strain evidence="1 2">19322</strain>
    </source>
</reference>
<protein>
    <submittedName>
        <fullName evidence="1">Uncharacterized protein</fullName>
    </submittedName>
</protein>
<evidence type="ECO:0000313" key="2">
    <source>
        <dbReference type="Proteomes" id="UP000277952"/>
    </source>
</evidence>
<organism evidence="1 2">
    <name type="scientific">Pseudomonas amygdali pv. morsprunorum</name>
    <dbReference type="NCBI Taxonomy" id="129138"/>
    <lineage>
        <taxon>Bacteria</taxon>
        <taxon>Pseudomonadati</taxon>
        <taxon>Pseudomonadota</taxon>
        <taxon>Gammaproteobacteria</taxon>
        <taxon>Pseudomonadales</taxon>
        <taxon>Pseudomonadaceae</taxon>
        <taxon>Pseudomonas</taxon>
        <taxon>Pseudomonas amygdali</taxon>
    </lineage>
</organism>
<accession>A0A2S4ICG9</accession>
<name>A0A2S4ICG9_PSEA0</name>
<dbReference type="EMBL" id="RBNS01000281">
    <property type="protein sequence ID" value="RML49356.1"/>
    <property type="molecule type" value="Genomic_DNA"/>
</dbReference>